<comment type="caution">
    <text evidence="1">The sequence shown here is derived from an EMBL/GenBank/DDBJ whole genome shotgun (WGS) entry which is preliminary data.</text>
</comment>
<name>A0A7J5UKV3_9MICO</name>
<evidence type="ECO:0000313" key="2">
    <source>
        <dbReference type="Proteomes" id="UP000451860"/>
    </source>
</evidence>
<protein>
    <submittedName>
        <fullName evidence="1">Uncharacterized protein</fullName>
    </submittedName>
</protein>
<accession>A0A7J5UKV3</accession>
<dbReference type="Proteomes" id="UP000451860">
    <property type="component" value="Unassembled WGS sequence"/>
</dbReference>
<organism evidence="1 2">
    <name type="scientific">Georgenia thermotolerans</name>
    <dbReference type="NCBI Taxonomy" id="527326"/>
    <lineage>
        <taxon>Bacteria</taxon>
        <taxon>Bacillati</taxon>
        <taxon>Actinomycetota</taxon>
        <taxon>Actinomycetes</taxon>
        <taxon>Micrococcales</taxon>
        <taxon>Bogoriellaceae</taxon>
        <taxon>Georgenia</taxon>
    </lineage>
</organism>
<proteinExistence type="predicted"/>
<keyword evidence="2" id="KW-1185">Reference proteome</keyword>
<dbReference type="RefSeq" id="WP_152201231.1">
    <property type="nucleotide sequence ID" value="NZ_VUKF01000006.1"/>
</dbReference>
<sequence>MTEEKRRMAGKVARAVAAAVGAGALLAGCASGTPDGFTRLEQGWLAVDVPETLVEVPEAESGAYDVVLQDAVEDPKVQLAAATEYGTNPARGTLSAVRAEQPFGPVDDGDKFSEVEGRGGQQLWRWDFTYDDGGYHGVTWVAHDPDAERTVVVALSAVELDDATVQAVEDSIEVRPQDS</sequence>
<dbReference type="PROSITE" id="PS51257">
    <property type="entry name" value="PROKAR_LIPOPROTEIN"/>
    <property type="match status" value="1"/>
</dbReference>
<reference evidence="1 2" key="1">
    <citation type="submission" date="2019-10" db="EMBL/GenBank/DDBJ databases">
        <title>Georgenia wutianyii sp. nov. and Georgenia yuyongxinii sp. nov. isolated from plateau pika (Ochotona curzoniae) in the Qinghai-Tibet plateau of China.</title>
        <authorList>
            <person name="Tian Z."/>
        </authorList>
    </citation>
    <scope>NUCLEOTIDE SEQUENCE [LARGE SCALE GENOMIC DNA]</scope>
    <source>
        <strain evidence="1 2">DSM 21501</strain>
    </source>
</reference>
<dbReference type="AlphaFoldDB" id="A0A7J5UKV3"/>
<gene>
    <name evidence="1" type="ORF">GB883_16580</name>
</gene>
<dbReference type="EMBL" id="WHJE01000106">
    <property type="protein sequence ID" value="KAE8762966.1"/>
    <property type="molecule type" value="Genomic_DNA"/>
</dbReference>
<evidence type="ECO:0000313" key="1">
    <source>
        <dbReference type="EMBL" id="KAE8762966.1"/>
    </source>
</evidence>
<dbReference type="OrthoDB" id="4825010at2"/>